<keyword evidence="9" id="KW-1185">Reference proteome</keyword>
<dbReference type="EMBL" id="JBIRPU010000003">
    <property type="protein sequence ID" value="MFI0792417.1"/>
    <property type="molecule type" value="Genomic_DNA"/>
</dbReference>
<proteinExistence type="inferred from homology"/>
<dbReference type="InterPro" id="IPR038468">
    <property type="entry name" value="MmpS_C"/>
</dbReference>
<keyword evidence="3" id="KW-1003">Cell membrane</keyword>
<reference evidence="8 9" key="1">
    <citation type="submission" date="2024-10" db="EMBL/GenBank/DDBJ databases">
        <title>The Natural Products Discovery Center: Release of the First 8490 Sequenced Strains for Exploring Actinobacteria Biosynthetic Diversity.</title>
        <authorList>
            <person name="Kalkreuter E."/>
            <person name="Kautsar S.A."/>
            <person name="Yang D."/>
            <person name="Bader C.D."/>
            <person name="Teijaro C.N."/>
            <person name="Fluegel L."/>
            <person name="Davis C.M."/>
            <person name="Simpson J.R."/>
            <person name="Lauterbach L."/>
            <person name="Steele A.D."/>
            <person name="Gui C."/>
            <person name="Meng S."/>
            <person name="Li G."/>
            <person name="Viehrig K."/>
            <person name="Ye F."/>
            <person name="Su P."/>
            <person name="Kiefer A.F."/>
            <person name="Nichols A."/>
            <person name="Cepeda A.J."/>
            <person name="Yan W."/>
            <person name="Fan B."/>
            <person name="Jiang Y."/>
            <person name="Adhikari A."/>
            <person name="Zheng C.-J."/>
            <person name="Schuster L."/>
            <person name="Cowan T.M."/>
            <person name="Smanski M.J."/>
            <person name="Chevrette M.G."/>
            <person name="De Carvalho L.P.S."/>
            <person name="Shen B."/>
        </authorList>
    </citation>
    <scope>NUCLEOTIDE SEQUENCE [LARGE SCALE GENOMIC DNA]</scope>
    <source>
        <strain evidence="8 9">NPDC021253</strain>
    </source>
</reference>
<dbReference type="Gene3D" id="2.60.40.2880">
    <property type="entry name" value="MmpS1-5, C-terminal soluble domain"/>
    <property type="match status" value="1"/>
</dbReference>
<comment type="similarity">
    <text evidence="2">Belongs to the MmpS family.</text>
</comment>
<keyword evidence="4" id="KW-0812">Transmembrane</keyword>
<accession>A0ABW7SI77</accession>
<dbReference type="Proteomes" id="UP001611075">
    <property type="component" value="Unassembled WGS sequence"/>
</dbReference>
<evidence type="ECO:0000313" key="9">
    <source>
        <dbReference type="Proteomes" id="UP001611075"/>
    </source>
</evidence>
<name>A0ABW7SI77_9ACTN</name>
<evidence type="ECO:0000313" key="8">
    <source>
        <dbReference type="EMBL" id="MFI0792417.1"/>
    </source>
</evidence>
<keyword evidence="6" id="KW-0472">Membrane</keyword>
<keyword evidence="5" id="KW-1133">Transmembrane helix</keyword>
<dbReference type="RefSeq" id="WP_396677092.1">
    <property type="nucleotide sequence ID" value="NZ_JBIRPU010000003.1"/>
</dbReference>
<evidence type="ECO:0000256" key="3">
    <source>
        <dbReference type="ARBA" id="ARBA00022475"/>
    </source>
</evidence>
<sequence>MIGLVIGLVVVLVVGLCGCACLGGFVTSIREDRTTATDPWYDDPSAPDEDGEPVDASPTPEPTRSPATRPSNGAGRVTVVYEVTGQGPAYLQYYDAAGDLIQTENVKLPWRKSFRMVDASRVMVLASNNDDRYGVDCRITVDGRTVARDDSRSWVNCTG</sequence>
<organism evidence="8 9">
    <name type="scientific">Micromonospora rubida</name>
    <dbReference type="NCBI Taxonomy" id="2697657"/>
    <lineage>
        <taxon>Bacteria</taxon>
        <taxon>Bacillati</taxon>
        <taxon>Actinomycetota</taxon>
        <taxon>Actinomycetes</taxon>
        <taxon>Micromonosporales</taxon>
        <taxon>Micromonosporaceae</taxon>
        <taxon>Micromonospora</taxon>
    </lineage>
</organism>
<evidence type="ECO:0000256" key="2">
    <source>
        <dbReference type="ARBA" id="ARBA00007531"/>
    </source>
</evidence>
<evidence type="ECO:0000256" key="5">
    <source>
        <dbReference type="ARBA" id="ARBA00022989"/>
    </source>
</evidence>
<dbReference type="Pfam" id="PF05423">
    <property type="entry name" value="Mycobact_memb"/>
    <property type="match status" value="1"/>
</dbReference>
<dbReference type="InterPro" id="IPR008693">
    <property type="entry name" value="MmpS"/>
</dbReference>
<protein>
    <submittedName>
        <fullName evidence="8">MmpS family transport accessory protein</fullName>
    </submittedName>
</protein>
<evidence type="ECO:0000256" key="4">
    <source>
        <dbReference type="ARBA" id="ARBA00022692"/>
    </source>
</evidence>
<evidence type="ECO:0000256" key="7">
    <source>
        <dbReference type="SAM" id="MobiDB-lite"/>
    </source>
</evidence>
<feature type="region of interest" description="Disordered" evidence="7">
    <location>
        <begin position="36"/>
        <end position="73"/>
    </location>
</feature>
<comment type="subcellular location">
    <subcellularLocation>
        <location evidence="1">Cell membrane</location>
    </subcellularLocation>
</comment>
<gene>
    <name evidence="8" type="ORF">ACH4OY_06925</name>
</gene>
<comment type="caution">
    <text evidence="8">The sequence shown here is derived from an EMBL/GenBank/DDBJ whole genome shotgun (WGS) entry which is preliminary data.</text>
</comment>
<evidence type="ECO:0000256" key="6">
    <source>
        <dbReference type="ARBA" id="ARBA00023136"/>
    </source>
</evidence>
<evidence type="ECO:0000256" key="1">
    <source>
        <dbReference type="ARBA" id="ARBA00004236"/>
    </source>
</evidence>